<comment type="subunit">
    <text evidence="10">Monomer. Associates with 30S ribosomal subunit, binds 16S rRNA.</text>
</comment>
<dbReference type="SUPFAM" id="SSF50249">
    <property type="entry name" value="Nucleic acid-binding proteins"/>
    <property type="match status" value="1"/>
</dbReference>
<keyword evidence="3 10" id="KW-0479">Metal-binding</keyword>
<dbReference type="OrthoDB" id="9809485at2"/>
<dbReference type="EMBL" id="FNQE01000031">
    <property type="protein sequence ID" value="SDZ28723.1"/>
    <property type="molecule type" value="Genomic_DNA"/>
</dbReference>
<evidence type="ECO:0000256" key="9">
    <source>
        <dbReference type="ARBA" id="ARBA00023134"/>
    </source>
</evidence>
<reference evidence="13 14" key="1">
    <citation type="submission" date="2016-10" db="EMBL/GenBank/DDBJ databases">
        <authorList>
            <person name="de Groot N.N."/>
        </authorList>
    </citation>
    <scope>NUCLEOTIDE SEQUENCE [LARGE SCALE GENOMIC DNA]</scope>
    <source>
        <strain evidence="13 14">DSM 21650</strain>
    </source>
</reference>
<comment type="function">
    <text evidence="10">One of several proteins that assist in the late maturation steps of the functional core of the 30S ribosomal subunit. Helps release RbfA from mature subunits. May play a role in the assembly of ribosomal proteins into the subunit. Circularly permuted GTPase that catalyzes slow GTP hydrolysis, GTPase activity is stimulated by the 30S ribosomal subunit.</text>
</comment>
<dbReference type="HAMAP" id="MF_01820">
    <property type="entry name" value="GTPase_RsgA"/>
    <property type="match status" value="1"/>
</dbReference>
<keyword evidence="1 10" id="KW-0963">Cytoplasm</keyword>
<evidence type="ECO:0000256" key="1">
    <source>
        <dbReference type="ARBA" id="ARBA00022490"/>
    </source>
</evidence>
<dbReference type="NCBIfam" id="TIGR00157">
    <property type="entry name" value="ribosome small subunit-dependent GTPase A"/>
    <property type="match status" value="1"/>
</dbReference>
<dbReference type="CDD" id="cd01854">
    <property type="entry name" value="YjeQ_EngC"/>
    <property type="match status" value="1"/>
</dbReference>
<dbReference type="InterPro" id="IPR012340">
    <property type="entry name" value="NA-bd_OB-fold"/>
</dbReference>
<dbReference type="InterPro" id="IPR030378">
    <property type="entry name" value="G_CP_dom"/>
</dbReference>
<keyword evidence="8 10" id="KW-0694">RNA-binding</keyword>
<evidence type="ECO:0000256" key="6">
    <source>
        <dbReference type="ARBA" id="ARBA00022801"/>
    </source>
</evidence>
<evidence type="ECO:0000256" key="10">
    <source>
        <dbReference type="HAMAP-Rule" id="MF_01820"/>
    </source>
</evidence>
<keyword evidence="9 10" id="KW-0342">GTP-binding</keyword>
<dbReference type="Proteomes" id="UP000198625">
    <property type="component" value="Unassembled WGS sequence"/>
</dbReference>
<feature type="binding site" evidence="10">
    <location>
        <begin position="153"/>
        <end position="156"/>
    </location>
    <ligand>
        <name>GTP</name>
        <dbReference type="ChEBI" id="CHEBI:37565"/>
    </ligand>
</feature>
<dbReference type="InterPro" id="IPR004881">
    <property type="entry name" value="Ribosome_biogen_GTPase_RsgA"/>
</dbReference>
<evidence type="ECO:0000256" key="8">
    <source>
        <dbReference type="ARBA" id="ARBA00022884"/>
    </source>
</evidence>
<evidence type="ECO:0000256" key="3">
    <source>
        <dbReference type="ARBA" id="ARBA00022723"/>
    </source>
</evidence>
<gene>
    <name evidence="10" type="primary">rsgA</name>
    <name evidence="13" type="ORF">SAMN05660462_02532</name>
</gene>
<feature type="binding site" evidence="10">
    <location>
        <position position="293"/>
    </location>
    <ligand>
        <name>Zn(2+)</name>
        <dbReference type="ChEBI" id="CHEBI:29105"/>
    </ligand>
</feature>
<evidence type="ECO:0000256" key="2">
    <source>
        <dbReference type="ARBA" id="ARBA00022517"/>
    </source>
</evidence>
<dbReference type="GO" id="GO:0019843">
    <property type="term" value="F:rRNA binding"/>
    <property type="evidence" value="ECO:0007669"/>
    <property type="project" value="UniProtKB-KW"/>
</dbReference>
<dbReference type="SUPFAM" id="SSF52540">
    <property type="entry name" value="P-loop containing nucleoside triphosphate hydrolases"/>
    <property type="match status" value="1"/>
</dbReference>
<keyword evidence="14" id="KW-1185">Reference proteome</keyword>
<keyword evidence="4 10" id="KW-0699">rRNA-binding</keyword>
<dbReference type="PROSITE" id="PS50936">
    <property type="entry name" value="ENGC_GTPASE"/>
    <property type="match status" value="1"/>
</dbReference>
<dbReference type="EC" id="3.6.1.-" evidence="10"/>
<evidence type="ECO:0000259" key="12">
    <source>
        <dbReference type="PROSITE" id="PS51721"/>
    </source>
</evidence>
<comment type="subcellular location">
    <subcellularLocation>
        <location evidence="10">Cytoplasm</location>
    </subcellularLocation>
</comment>
<dbReference type="AlphaFoldDB" id="A0A1H3RSS4"/>
<feature type="binding site" evidence="10">
    <location>
        <position position="291"/>
    </location>
    <ligand>
        <name>Zn(2+)</name>
        <dbReference type="ChEBI" id="CHEBI:29105"/>
    </ligand>
</feature>
<dbReference type="Pfam" id="PF03193">
    <property type="entry name" value="RsgA_GTPase"/>
    <property type="match status" value="1"/>
</dbReference>
<dbReference type="Gene3D" id="1.10.40.50">
    <property type="entry name" value="Probable gtpase engc, domain 3"/>
    <property type="match status" value="1"/>
</dbReference>
<keyword evidence="5 10" id="KW-0547">Nucleotide-binding</keyword>
<dbReference type="GO" id="GO:0003924">
    <property type="term" value="F:GTPase activity"/>
    <property type="evidence" value="ECO:0007669"/>
    <property type="project" value="UniProtKB-UniRule"/>
</dbReference>
<dbReference type="InterPro" id="IPR027417">
    <property type="entry name" value="P-loop_NTPase"/>
</dbReference>
<dbReference type="InterPro" id="IPR010914">
    <property type="entry name" value="RsgA_GTPase_dom"/>
</dbReference>
<dbReference type="STRING" id="415015.SAMN05660462_02532"/>
<dbReference type="GO" id="GO:0042274">
    <property type="term" value="P:ribosomal small subunit biogenesis"/>
    <property type="evidence" value="ECO:0007669"/>
    <property type="project" value="UniProtKB-UniRule"/>
</dbReference>
<evidence type="ECO:0000256" key="5">
    <source>
        <dbReference type="ARBA" id="ARBA00022741"/>
    </source>
</evidence>
<dbReference type="RefSeq" id="WP_091731930.1">
    <property type="nucleotide sequence ID" value="NZ_FNQE01000031.1"/>
</dbReference>
<sequence>MTNKYNLYDLGWNERLEKEFEQYRNFYSVGRIAVEYKNLYKVYSEQGNILASVSGKMINSASGRQDYPAVGDWVILDKIKENDDRTIIHEILSRKSKFSRKIAGRTFEEQIIATNVDIAFLCMSLNNNFNLRRLERYITMAWDSGSKPVILLTKADLCDDIEEKLKQVREISFGIDVHFISCIHKLGITHINEYINKGITLAFLGSSGVGKSTIINELLGENRQVTKEVSNIGEKGKHTTTNRELMLLPNGGVVIDTPGMRELHVLDVSDSIETAFEDIEELSLQCKFSDCTHTTEPKCAVINAINNGILSKERYESYMKLKKEAEYTERKLNRKAAMEYKNYVKKLSKSLR</sequence>
<dbReference type="PANTHER" id="PTHR32120:SF10">
    <property type="entry name" value="SMALL RIBOSOMAL SUBUNIT BIOGENESIS GTPASE RSGA"/>
    <property type="match status" value="1"/>
</dbReference>
<keyword evidence="6 10" id="KW-0378">Hydrolase</keyword>
<feature type="binding site" evidence="10">
    <location>
        <position position="299"/>
    </location>
    <ligand>
        <name>Zn(2+)</name>
        <dbReference type="ChEBI" id="CHEBI:29105"/>
    </ligand>
</feature>
<dbReference type="Gene3D" id="3.40.50.300">
    <property type="entry name" value="P-loop containing nucleotide triphosphate hydrolases"/>
    <property type="match status" value="1"/>
</dbReference>
<dbReference type="PANTHER" id="PTHR32120">
    <property type="entry name" value="SMALL RIBOSOMAL SUBUNIT BIOGENESIS GTPASE RSGA"/>
    <property type="match status" value="1"/>
</dbReference>
<dbReference type="PROSITE" id="PS51721">
    <property type="entry name" value="G_CP"/>
    <property type="match status" value="1"/>
</dbReference>
<comment type="cofactor">
    <cofactor evidence="10">
        <name>Zn(2+)</name>
        <dbReference type="ChEBI" id="CHEBI:29105"/>
    </cofactor>
    <text evidence="10">Binds 1 zinc ion per subunit.</text>
</comment>
<evidence type="ECO:0000259" key="11">
    <source>
        <dbReference type="PROSITE" id="PS50936"/>
    </source>
</evidence>
<keyword evidence="2 10" id="KW-0690">Ribosome biogenesis</keyword>
<name>A0A1H3RSS4_9FIRM</name>
<evidence type="ECO:0000256" key="7">
    <source>
        <dbReference type="ARBA" id="ARBA00022833"/>
    </source>
</evidence>
<dbReference type="GO" id="GO:0046872">
    <property type="term" value="F:metal ion binding"/>
    <property type="evidence" value="ECO:0007669"/>
    <property type="project" value="UniProtKB-KW"/>
</dbReference>
<evidence type="ECO:0000313" key="14">
    <source>
        <dbReference type="Proteomes" id="UP000198625"/>
    </source>
</evidence>
<evidence type="ECO:0000256" key="4">
    <source>
        <dbReference type="ARBA" id="ARBA00022730"/>
    </source>
</evidence>
<proteinExistence type="inferred from homology"/>
<comment type="similarity">
    <text evidence="10">Belongs to the TRAFAC class YlqF/YawG GTPase family. RsgA subfamily.</text>
</comment>
<protein>
    <recommendedName>
        <fullName evidence="10">Small ribosomal subunit biogenesis GTPase RsgA</fullName>
        <ecNumber evidence="10">3.6.1.-</ecNumber>
    </recommendedName>
</protein>
<feature type="binding site" evidence="10">
    <location>
        <position position="286"/>
    </location>
    <ligand>
        <name>Zn(2+)</name>
        <dbReference type="ChEBI" id="CHEBI:29105"/>
    </ligand>
</feature>
<accession>A0A1H3RSS4</accession>
<feature type="domain" description="EngC GTPase" evidence="11">
    <location>
        <begin position="114"/>
        <end position="261"/>
    </location>
</feature>
<dbReference type="GO" id="GO:0005737">
    <property type="term" value="C:cytoplasm"/>
    <property type="evidence" value="ECO:0007669"/>
    <property type="project" value="UniProtKB-SubCell"/>
</dbReference>
<feature type="binding site" evidence="10">
    <location>
        <begin position="205"/>
        <end position="213"/>
    </location>
    <ligand>
        <name>GTP</name>
        <dbReference type="ChEBI" id="CHEBI:37565"/>
    </ligand>
</feature>
<dbReference type="GO" id="GO:0005525">
    <property type="term" value="F:GTP binding"/>
    <property type="evidence" value="ECO:0007669"/>
    <property type="project" value="UniProtKB-UniRule"/>
</dbReference>
<evidence type="ECO:0000313" key="13">
    <source>
        <dbReference type="EMBL" id="SDZ28723.1"/>
    </source>
</evidence>
<feature type="domain" description="CP-type G" evidence="12">
    <location>
        <begin position="104"/>
        <end position="263"/>
    </location>
</feature>
<keyword evidence="7 10" id="KW-0862">Zinc</keyword>
<organism evidence="13 14">
    <name type="scientific">Proteiniborus ethanoligenes</name>
    <dbReference type="NCBI Taxonomy" id="415015"/>
    <lineage>
        <taxon>Bacteria</taxon>
        <taxon>Bacillati</taxon>
        <taxon>Bacillota</taxon>
        <taxon>Clostridia</taxon>
        <taxon>Eubacteriales</taxon>
        <taxon>Proteiniborus</taxon>
    </lineage>
</organism>